<accession>A0A369TLJ3</accession>
<evidence type="ECO:0000256" key="6">
    <source>
        <dbReference type="PIRSR" id="PIRSR004846-1"/>
    </source>
</evidence>
<evidence type="ECO:0000313" key="9">
    <source>
        <dbReference type="Proteomes" id="UP000253977"/>
    </source>
</evidence>
<reference evidence="8 9" key="1">
    <citation type="submission" date="2018-07" db="EMBL/GenBank/DDBJ databases">
        <title>Thalassococcus profundi sp. nov., a marine bacterium isolated from deep seawater of Okinawa Trough.</title>
        <authorList>
            <person name="Yu M."/>
        </authorList>
    </citation>
    <scope>NUCLEOTIDE SEQUENCE [LARGE SCALE GENOMIC DNA]</scope>
    <source>
        <strain evidence="8 9">WRAS1</strain>
    </source>
</reference>
<evidence type="ECO:0000256" key="7">
    <source>
        <dbReference type="SAM" id="SignalP"/>
    </source>
</evidence>
<dbReference type="Gene3D" id="3.40.190.10">
    <property type="entry name" value="Periplasmic binding protein-like II"/>
    <property type="match status" value="2"/>
</dbReference>
<sequence length="255" mass="25802">MSGLLRLLLALAVLCGPARAADITVFAAASLGDALSEAAEAWTAGTGHGVTIAPAGSSALARQIAAGAPADVVILANTDWMDWLAGQGLLRDGTRRVLMGNSLVLVAHGAGPNTPEVLAPGFDIAARLGPSERLAMALVEAVPAGIYGKAALQARGTWDALAPRVAQTDNVRAALALVALGEAPLGIVYATDARAEPRVHVLGTFAADSHPPILYPGAVTREAVAPLAALAFLDWLGGAEARAILADHGFVAPPE</sequence>
<keyword evidence="4 7" id="KW-0732">Signal</keyword>
<dbReference type="AlphaFoldDB" id="A0A369TLJ3"/>
<dbReference type="GO" id="GO:1901359">
    <property type="term" value="F:tungstate binding"/>
    <property type="evidence" value="ECO:0007669"/>
    <property type="project" value="UniProtKB-ARBA"/>
</dbReference>
<dbReference type="PANTHER" id="PTHR30632">
    <property type="entry name" value="MOLYBDATE-BINDING PERIPLASMIC PROTEIN"/>
    <property type="match status" value="1"/>
</dbReference>
<dbReference type="GO" id="GO:0030288">
    <property type="term" value="C:outer membrane-bounded periplasmic space"/>
    <property type="evidence" value="ECO:0007669"/>
    <property type="project" value="TreeGrafter"/>
</dbReference>
<dbReference type="GO" id="GO:0046872">
    <property type="term" value="F:metal ion binding"/>
    <property type="evidence" value="ECO:0007669"/>
    <property type="project" value="UniProtKB-KW"/>
</dbReference>
<dbReference type="GO" id="GO:0015689">
    <property type="term" value="P:molybdate ion transport"/>
    <property type="evidence" value="ECO:0007669"/>
    <property type="project" value="InterPro"/>
</dbReference>
<comment type="similarity">
    <text evidence="1">Belongs to the bacterial solute-binding protein ModA family.</text>
</comment>
<dbReference type="Pfam" id="PF13531">
    <property type="entry name" value="SBP_bac_11"/>
    <property type="match status" value="1"/>
</dbReference>
<dbReference type="NCBIfam" id="TIGR01256">
    <property type="entry name" value="modA"/>
    <property type="match status" value="1"/>
</dbReference>
<dbReference type="RefSeq" id="WP_114511574.1">
    <property type="nucleotide sequence ID" value="NZ_QPMK01000011.1"/>
</dbReference>
<dbReference type="FunFam" id="3.40.190.10:FF:000035">
    <property type="entry name" value="Molybdate ABC transporter substrate-binding protein"/>
    <property type="match status" value="1"/>
</dbReference>
<dbReference type="PIRSF" id="PIRSF004846">
    <property type="entry name" value="ModA"/>
    <property type="match status" value="1"/>
</dbReference>
<organism evidence="8 9">
    <name type="scientific">Thalassococcus profundi</name>
    <dbReference type="NCBI Taxonomy" id="2282382"/>
    <lineage>
        <taxon>Bacteria</taxon>
        <taxon>Pseudomonadati</taxon>
        <taxon>Pseudomonadota</taxon>
        <taxon>Alphaproteobacteria</taxon>
        <taxon>Rhodobacterales</taxon>
        <taxon>Roseobacteraceae</taxon>
        <taxon>Thalassococcus</taxon>
    </lineage>
</organism>
<evidence type="ECO:0000256" key="3">
    <source>
        <dbReference type="ARBA" id="ARBA00022723"/>
    </source>
</evidence>
<dbReference type="PANTHER" id="PTHR30632:SF17">
    <property type="entry name" value="MOLYBDATE-BINDING PROTEIN MODA"/>
    <property type="match status" value="1"/>
</dbReference>
<evidence type="ECO:0000256" key="2">
    <source>
        <dbReference type="ARBA" id="ARBA00022505"/>
    </source>
</evidence>
<comment type="subunit">
    <text evidence="5">The complex is composed of two ATP-binding proteins (ModC), two transmembrane proteins (ModB) and a solute-binding protein (ModA).</text>
</comment>
<feature type="chain" id="PRO_5016697066" evidence="7">
    <location>
        <begin position="21"/>
        <end position="255"/>
    </location>
</feature>
<feature type="binding site" evidence="6">
    <location>
        <position position="189"/>
    </location>
    <ligand>
        <name>molybdate</name>
        <dbReference type="ChEBI" id="CHEBI:36264"/>
    </ligand>
</feature>
<name>A0A369TLJ3_9RHOB</name>
<dbReference type="InterPro" id="IPR050682">
    <property type="entry name" value="ModA/WtpA"/>
</dbReference>
<proteinExistence type="inferred from homology"/>
<dbReference type="EMBL" id="QPMK01000011">
    <property type="protein sequence ID" value="RDD65534.1"/>
    <property type="molecule type" value="Genomic_DNA"/>
</dbReference>
<protein>
    <submittedName>
        <fullName evidence="8">Molybdate ABC transporter substrate-binding protein</fullName>
    </submittedName>
</protein>
<evidence type="ECO:0000256" key="5">
    <source>
        <dbReference type="ARBA" id="ARBA00062515"/>
    </source>
</evidence>
<dbReference type="OrthoDB" id="9785015at2"/>
<dbReference type="InterPro" id="IPR005950">
    <property type="entry name" value="ModA"/>
</dbReference>
<keyword evidence="9" id="KW-1185">Reference proteome</keyword>
<gene>
    <name evidence="8" type="primary">modA</name>
    <name evidence="8" type="ORF">DU478_13895</name>
</gene>
<dbReference type="SUPFAM" id="SSF53850">
    <property type="entry name" value="Periplasmic binding protein-like II"/>
    <property type="match status" value="1"/>
</dbReference>
<evidence type="ECO:0000313" key="8">
    <source>
        <dbReference type="EMBL" id="RDD65534.1"/>
    </source>
</evidence>
<evidence type="ECO:0000256" key="1">
    <source>
        <dbReference type="ARBA" id="ARBA00009175"/>
    </source>
</evidence>
<feature type="signal peptide" evidence="7">
    <location>
        <begin position="1"/>
        <end position="20"/>
    </location>
</feature>
<feature type="binding site" evidence="6">
    <location>
        <position position="57"/>
    </location>
    <ligand>
        <name>molybdate</name>
        <dbReference type="ChEBI" id="CHEBI:36264"/>
    </ligand>
</feature>
<dbReference type="Proteomes" id="UP000253977">
    <property type="component" value="Unassembled WGS sequence"/>
</dbReference>
<comment type="caution">
    <text evidence="8">The sequence shown here is derived from an EMBL/GenBank/DDBJ whole genome shotgun (WGS) entry which is preliminary data.</text>
</comment>
<keyword evidence="3 6" id="KW-0479">Metal-binding</keyword>
<feature type="binding site" evidence="6">
    <location>
        <position position="171"/>
    </location>
    <ligand>
        <name>molybdate</name>
        <dbReference type="ChEBI" id="CHEBI:36264"/>
    </ligand>
</feature>
<dbReference type="GO" id="GO:0030973">
    <property type="term" value="F:molybdate ion binding"/>
    <property type="evidence" value="ECO:0007669"/>
    <property type="project" value="TreeGrafter"/>
</dbReference>
<evidence type="ECO:0000256" key="4">
    <source>
        <dbReference type="ARBA" id="ARBA00022729"/>
    </source>
</evidence>
<feature type="binding site" evidence="6">
    <location>
        <position position="30"/>
    </location>
    <ligand>
        <name>molybdate</name>
        <dbReference type="ChEBI" id="CHEBI:36264"/>
    </ligand>
</feature>
<feature type="binding site" evidence="6">
    <location>
        <position position="144"/>
    </location>
    <ligand>
        <name>molybdate</name>
        <dbReference type="ChEBI" id="CHEBI:36264"/>
    </ligand>
</feature>
<keyword evidence="2 6" id="KW-0500">Molybdenum</keyword>